<accession>A0A7J6EDM0</accession>
<comment type="caution">
    <text evidence="1">The sequence shown here is derived from an EMBL/GenBank/DDBJ whole genome shotgun (WGS) entry which is preliminary data.</text>
</comment>
<dbReference type="AlphaFoldDB" id="A0A7J6EDM0"/>
<dbReference type="Proteomes" id="UP000525078">
    <property type="component" value="Unassembled WGS sequence"/>
</dbReference>
<name>A0A7J6EDM0_CANSA</name>
<evidence type="ECO:0000313" key="2">
    <source>
        <dbReference type="Proteomes" id="UP000525078"/>
    </source>
</evidence>
<gene>
    <name evidence="1" type="ORF">F8388_006301</name>
</gene>
<sequence>MSSTTSSVDEKKKEVVIISSSERSLRFDKLLRYGDGLDWSLMFRVNCSWHGSTYWILTSWQSS</sequence>
<reference evidence="1 2" key="1">
    <citation type="journal article" date="2020" name="bioRxiv">
        <title>Sequence and annotation of 42 cannabis genomes reveals extensive copy number variation in cannabinoid synthesis and pathogen resistance genes.</title>
        <authorList>
            <person name="Mckernan K.J."/>
            <person name="Helbert Y."/>
            <person name="Kane L.T."/>
            <person name="Ebling H."/>
            <person name="Zhang L."/>
            <person name="Liu B."/>
            <person name="Eaton Z."/>
            <person name="Mclaughlin S."/>
            <person name="Kingan S."/>
            <person name="Baybayan P."/>
            <person name="Concepcion G."/>
            <person name="Jordan M."/>
            <person name="Riva A."/>
            <person name="Barbazuk W."/>
            <person name="Harkins T."/>
        </authorList>
    </citation>
    <scope>NUCLEOTIDE SEQUENCE [LARGE SCALE GENOMIC DNA]</scope>
    <source>
        <strain evidence="2">cv. Jamaican Lion 4</strain>
        <tissue evidence="1">Leaf</tissue>
    </source>
</reference>
<organism evidence="1 2">
    <name type="scientific">Cannabis sativa</name>
    <name type="common">Hemp</name>
    <name type="synonym">Marijuana</name>
    <dbReference type="NCBI Taxonomy" id="3483"/>
    <lineage>
        <taxon>Eukaryota</taxon>
        <taxon>Viridiplantae</taxon>
        <taxon>Streptophyta</taxon>
        <taxon>Embryophyta</taxon>
        <taxon>Tracheophyta</taxon>
        <taxon>Spermatophyta</taxon>
        <taxon>Magnoliopsida</taxon>
        <taxon>eudicotyledons</taxon>
        <taxon>Gunneridae</taxon>
        <taxon>Pentapetalae</taxon>
        <taxon>rosids</taxon>
        <taxon>fabids</taxon>
        <taxon>Rosales</taxon>
        <taxon>Cannabaceae</taxon>
        <taxon>Cannabis</taxon>
    </lineage>
</organism>
<evidence type="ECO:0000313" key="1">
    <source>
        <dbReference type="EMBL" id="KAF4356557.1"/>
    </source>
</evidence>
<proteinExistence type="predicted"/>
<dbReference type="EMBL" id="JAATIP010000251">
    <property type="protein sequence ID" value="KAF4356557.1"/>
    <property type="molecule type" value="Genomic_DNA"/>
</dbReference>
<protein>
    <submittedName>
        <fullName evidence="1">Uncharacterized protein</fullName>
    </submittedName>
</protein>